<dbReference type="Proteomes" id="UP001250181">
    <property type="component" value="Unassembled WGS sequence"/>
</dbReference>
<accession>A0ABU3QHV2</accession>
<reference evidence="1 2" key="1">
    <citation type="submission" date="2023-09" db="EMBL/GenBank/DDBJ databases">
        <title>Streptomyces sp. nov.: A antagonism against Alternaria gaisen Producing Streptochlin, Isolated from Tamarix root soil.</title>
        <authorList>
            <person name="Chen Y."/>
        </authorList>
    </citation>
    <scope>NUCLEOTIDE SEQUENCE [LARGE SCALE GENOMIC DNA]</scope>
    <source>
        <strain evidence="1 2">TRM76323</strain>
    </source>
</reference>
<evidence type="ECO:0000313" key="2">
    <source>
        <dbReference type="Proteomes" id="UP001250181"/>
    </source>
</evidence>
<gene>
    <name evidence="1" type="ORF">RND61_09755</name>
</gene>
<organism evidence="1 2">
    <name type="scientific">Streptomyces tamarix</name>
    <dbReference type="NCBI Taxonomy" id="3078565"/>
    <lineage>
        <taxon>Bacteria</taxon>
        <taxon>Bacillati</taxon>
        <taxon>Actinomycetota</taxon>
        <taxon>Actinomycetes</taxon>
        <taxon>Kitasatosporales</taxon>
        <taxon>Streptomycetaceae</taxon>
        <taxon>Streptomyces</taxon>
    </lineage>
</organism>
<sequence>MGRRRRAAEDVQIAYGSLATGLGLEQVRDAQADVESGATPGKHVVVLND</sequence>
<evidence type="ECO:0000313" key="1">
    <source>
        <dbReference type="EMBL" id="MDT9682355.1"/>
    </source>
</evidence>
<dbReference type="EMBL" id="JAWCTQ010000009">
    <property type="protein sequence ID" value="MDT9682355.1"/>
    <property type="molecule type" value="Genomic_DNA"/>
</dbReference>
<keyword evidence="2" id="KW-1185">Reference proteome</keyword>
<dbReference type="RefSeq" id="WP_315877441.1">
    <property type="nucleotide sequence ID" value="NZ_JAWCTQ010000009.1"/>
</dbReference>
<protein>
    <submittedName>
        <fullName evidence="1">Uncharacterized protein</fullName>
    </submittedName>
</protein>
<comment type="caution">
    <text evidence="1">The sequence shown here is derived from an EMBL/GenBank/DDBJ whole genome shotgun (WGS) entry which is preliminary data.</text>
</comment>
<proteinExistence type="predicted"/>
<name>A0ABU3QHV2_9ACTN</name>